<dbReference type="PROSITE" id="PS51257">
    <property type="entry name" value="PROKAR_LIPOPROTEIN"/>
    <property type="match status" value="1"/>
</dbReference>
<organism evidence="5 6">
    <name type="scientific">Bodo saltans</name>
    <name type="common">Flagellated protozoan</name>
    <dbReference type="NCBI Taxonomy" id="75058"/>
    <lineage>
        <taxon>Eukaryota</taxon>
        <taxon>Discoba</taxon>
        <taxon>Euglenozoa</taxon>
        <taxon>Kinetoplastea</taxon>
        <taxon>Metakinetoplastina</taxon>
        <taxon>Eubodonida</taxon>
        <taxon>Bodonidae</taxon>
        <taxon>Bodo</taxon>
    </lineage>
</organism>
<feature type="transmembrane region" description="Helical" evidence="2">
    <location>
        <begin position="942"/>
        <end position="961"/>
    </location>
</feature>
<feature type="chain" id="PRO_5006622203" evidence="3">
    <location>
        <begin position="24"/>
        <end position="1269"/>
    </location>
</feature>
<name>A0A0S4J8S4_BODSA</name>
<feature type="transmembrane region" description="Helical" evidence="2">
    <location>
        <begin position="1147"/>
        <end position="1166"/>
    </location>
</feature>
<feature type="region of interest" description="Disordered" evidence="1">
    <location>
        <begin position="717"/>
        <end position="739"/>
    </location>
</feature>
<evidence type="ECO:0000256" key="1">
    <source>
        <dbReference type="SAM" id="MobiDB-lite"/>
    </source>
</evidence>
<accession>A0A0S4J8S4</accession>
<keyword evidence="2" id="KW-1133">Transmembrane helix</keyword>
<dbReference type="Proteomes" id="UP000051952">
    <property type="component" value="Unassembled WGS sequence"/>
</dbReference>
<dbReference type="AlphaFoldDB" id="A0A0S4J8S4"/>
<dbReference type="VEuPathDB" id="TriTrypDB:BSAL_06190"/>
<keyword evidence="6" id="KW-1185">Reference proteome</keyword>
<dbReference type="InterPro" id="IPR051830">
    <property type="entry name" value="NOTCH_homolog"/>
</dbReference>
<feature type="compositionally biased region" description="Low complexity" evidence="1">
    <location>
        <begin position="717"/>
        <end position="728"/>
    </location>
</feature>
<reference evidence="6" key="1">
    <citation type="submission" date="2015-09" db="EMBL/GenBank/DDBJ databases">
        <authorList>
            <consortium name="Pathogen Informatics"/>
        </authorList>
    </citation>
    <scope>NUCLEOTIDE SEQUENCE [LARGE SCALE GENOMIC DNA]</scope>
    <source>
        <strain evidence="6">Lake Konstanz</strain>
    </source>
</reference>
<evidence type="ECO:0000256" key="3">
    <source>
        <dbReference type="SAM" id="SignalP"/>
    </source>
</evidence>
<sequence>MGPQRMLMAVLLTMMMLLGPCQGWLSCQYRSAGLFQISNSNGPIYVYCDGSNNVLLQKSQSNGCPTYVGVNSLTPSSCGYVPETSVSNIAQLSTTVTLYSRGTYAVNSDLCAIKCLRRSDTWQYAGCSFSGPWIWKFMQSENTCPAFPLAGDRWPDMYWGCGYAETVHWVVNIVHHKDVAVDLASLDSSTYVQMGVPCGVGTVGFPISGCRTCTISSDCSGHTISVSDDGFREQCVCVCQTGYTGSTCSSRGICTIALDCNPSYTSSVSGYYPSCTCSCINRYSGSTCSTPDVCTNSQDCSGHAASVTGTYPSCGCTCTAAYTGSACQLRYCVKSIDCVDSRTRYVTGTYPGCVCYCVLGYGGATCKRTLTKSYSITLTVTPDLTATDTISGAWSVSVSASPVLSASYTTSRSALTQSSAVSGTVSLSPAPSTTLSATFSHTISASLSQTAFVSSSLSATPSHTLTPSASLSGTPSTSLSTTSSASPSTSATSNATLTTSITHTDSRATDTLVVSLTQTLVLTLSPSATQQQSATKTITLPRTPTASVSWSPTLHVSASDGTFTSSFTTSTSDSVTLATPSHSSASMTATACLGVANPEAMLPVGAVGGVLPVGVRPRADCDIPTAAGGVASFQIPRRMSRSGRPLCLMVNNIPLSFYLHLIYPAPELQELHLNIDVVLENTTILPNGTVVGGAVWSYMDLPVKPFMLYKQTPSLVPSTPSPTSDSEGSTGGGSHNASGNASDPIPWIPLGASAYSTTLFVACAAIHIPIELVLVYEPTSVTTIDTVSTAISIVTVVLGGNAAMGISIPLFAALTCDGGEVVAPVSQLTMRMISLFYDVSNVAVVFGNIAVGLGLLLLFAAASYLHFRKQADAPLTRSSREATTLAEDPLGSVSTGSSDSSIPTNEDDIDECRRTARGKRVAMELKIIASCGACRFPSWPMVLVEFLMPGVVYGSMLLMISSTTTGGGYVAAFFGLLISAAFPAMYYFVAVEIALPRASWCAWPPPSDPLHPAYGRGRWLHAIFPSHQWRSGDLRRALNPFISTMKPSTTARWRAAEVAMTLVPGIGAALSSGSAYVSVYGCLSVGFVIAAIYLIFALLLVVFEPYRMPLDKLLAPPMYTILGISLLVKMVSAVLAQRPVGNESTEASLTLAAAALQIVLVVSQLLRSAAMLYILWLEGQPAETTQDDEELTEKLNRVEDDRDPANDAGSAIDLVLEESDDEYADNDDVLQFTSVRAVEVEEEPDSYFGIAGYFSNQNEDTKIESLLML</sequence>
<keyword evidence="3" id="KW-0732">Signal</keyword>
<feature type="compositionally biased region" description="Low complexity" evidence="1">
    <location>
        <begin position="892"/>
        <end position="901"/>
    </location>
</feature>
<evidence type="ECO:0000259" key="4">
    <source>
        <dbReference type="PROSITE" id="PS00022"/>
    </source>
</evidence>
<keyword evidence="2" id="KW-0812">Transmembrane</keyword>
<dbReference type="PROSITE" id="PS00022">
    <property type="entry name" value="EGF_1"/>
    <property type="match status" value="1"/>
</dbReference>
<evidence type="ECO:0000256" key="2">
    <source>
        <dbReference type="SAM" id="Phobius"/>
    </source>
</evidence>
<feature type="compositionally biased region" description="Low complexity" evidence="1">
    <location>
        <begin position="464"/>
        <end position="494"/>
    </location>
</feature>
<evidence type="ECO:0000313" key="6">
    <source>
        <dbReference type="Proteomes" id="UP000051952"/>
    </source>
</evidence>
<feature type="transmembrane region" description="Helical" evidence="2">
    <location>
        <begin position="967"/>
        <end position="989"/>
    </location>
</feature>
<feature type="domain" description="EGF-like" evidence="4">
    <location>
        <begin position="316"/>
        <end position="327"/>
    </location>
</feature>
<feature type="transmembrane region" description="Helical" evidence="2">
    <location>
        <begin position="1083"/>
        <end position="1103"/>
    </location>
</feature>
<dbReference type="InterPro" id="IPR000742">
    <property type="entry name" value="EGF"/>
</dbReference>
<feature type="region of interest" description="Disordered" evidence="1">
    <location>
        <begin position="886"/>
        <end position="909"/>
    </location>
</feature>
<proteinExistence type="predicted"/>
<feature type="transmembrane region" description="Helical" evidence="2">
    <location>
        <begin position="842"/>
        <end position="867"/>
    </location>
</feature>
<feature type="transmembrane region" description="Helical" evidence="2">
    <location>
        <begin position="1115"/>
        <end position="1135"/>
    </location>
</feature>
<evidence type="ECO:0000313" key="5">
    <source>
        <dbReference type="EMBL" id="CUG84631.1"/>
    </source>
</evidence>
<dbReference type="PANTHER" id="PTHR24033">
    <property type="entry name" value="EGF-LIKE DOMAIN-CONTAINING PROTEIN"/>
    <property type="match status" value="1"/>
</dbReference>
<protein>
    <submittedName>
        <fullName evidence="5">Membrane-associated protein, putative</fullName>
    </submittedName>
</protein>
<gene>
    <name evidence="5" type="ORF">BSAL_06190</name>
</gene>
<feature type="region of interest" description="Disordered" evidence="1">
    <location>
        <begin position="463"/>
        <end position="494"/>
    </location>
</feature>
<feature type="signal peptide" evidence="3">
    <location>
        <begin position="1"/>
        <end position="23"/>
    </location>
</feature>
<dbReference type="OrthoDB" id="283575at2759"/>
<dbReference type="EMBL" id="CYKH01001125">
    <property type="protein sequence ID" value="CUG84631.1"/>
    <property type="molecule type" value="Genomic_DNA"/>
</dbReference>
<keyword evidence="2" id="KW-0472">Membrane</keyword>